<evidence type="ECO:0000313" key="1">
    <source>
        <dbReference type="EMBL" id="CUH45788.1"/>
    </source>
</evidence>
<evidence type="ECO:0000313" key="2">
    <source>
        <dbReference type="Proteomes" id="UP000050786"/>
    </source>
</evidence>
<protein>
    <recommendedName>
        <fullName evidence="3">Acetolactate synthase</fullName>
    </recommendedName>
</protein>
<dbReference type="InterPro" id="IPR045467">
    <property type="entry name" value="DUF6497"/>
</dbReference>
<name>A0A0N7LPP4_9RHOB</name>
<keyword evidence="2" id="KW-1185">Reference proteome</keyword>
<organism evidence="1 2">
    <name type="scientific">Ruegeria atlantica</name>
    <dbReference type="NCBI Taxonomy" id="81569"/>
    <lineage>
        <taxon>Bacteria</taxon>
        <taxon>Pseudomonadati</taxon>
        <taxon>Pseudomonadota</taxon>
        <taxon>Alphaproteobacteria</taxon>
        <taxon>Rhodobacterales</taxon>
        <taxon>Roseobacteraceae</taxon>
        <taxon>Ruegeria</taxon>
    </lineage>
</organism>
<gene>
    <name evidence="1" type="ORF">RUM4293_04705</name>
</gene>
<dbReference type="Pfam" id="PF20107">
    <property type="entry name" value="DUF6497"/>
    <property type="match status" value="1"/>
</dbReference>
<proteinExistence type="predicted"/>
<accession>A0A0N7LPP4</accession>
<dbReference type="EMBL" id="CYPS01000067">
    <property type="protein sequence ID" value="CUH45788.1"/>
    <property type="molecule type" value="Genomic_DNA"/>
</dbReference>
<dbReference type="Proteomes" id="UP000050786">
    <property type="component" value="Unassembled WGS sequence"/>
</dbReference>
<dbReference type="AlphaFoldDB" id="A0A0N7LPP4"/>
<reference evidence="2" key="1">
    <citation type="submission" date="2015-09" db="EMBL/GenBank/DDBJ databases">
        <authorList>
            <person name="Rodrigo-Torres L."/>
            <person name="Arahal D.R."/>
        </authorList>
    </citation>
    <scope>NUCLEOTIDE SEQUENCE [LARGE SCALE GENOMIC DNA]</scope>
    <source>
        <strain evidence="2">CECT 4293</strain>
    </source>
</reference>
<sequence length="161" mass="18036">MSCPTRHRTARAESQARAIPERGARLWRVRDRALAVVLSVFAVPVLADSENLLPVPSGQPVHLSDVLLDNNPGELWVRFRFIAPKIGSDIGRIGYDIASVDMEHLCQTLAVTYVAKYELDAARVVISLSDRPIEFGRTSPDATQFFEAYRLEQSRCIWEGL</sequence>
<evidence type="ECO:0008006" key="3">
    <source>
        <dbReference type="Google" id="ProtNLM"/>
    </source>
</evidence>
<dbReference type="RefSeq" id="WP_082649396.1">
    <property type="nucleotide sequence ID" value="NZ_CYPS01000067.1"/>
</dbReference>